<name>A0ABN6RHN1_9DEIO</name>
<gene>
    <name evidence="1" type="ORF">DAETH_28550</name>
</gene>
<dbReference type="EMBL" id="AP026560">
    <property type="protein sequence ID" value="BDP42886.1"/>
    <property type="molecule type" value="Genomic_DNA"/>
</dbReference>
<protein>
    <submittedName>
        <fullName evidence="1">Uncharacterized protein</fullName>
    </submittedName>
</protein>
<evidence type="ECO:0000313" key="1">
    <source>
        <dbReference type="EMBL" id="BDP42886.1"/>
    </source>
</evidence>
<keyword evidence="2" id="KW-1185">Reference proteome</keyword>
<proteinExistence type="predicted"/>
<reference evidence="1" key="1">
    <citation type="submission" date="2022-07" db="EMBL/GenBank/DDBJ databases">
        <title>Complete Genome Sequence of the Radioresistant Bacterium Deinococcus aetherius ST0316, Isolated from the Air Dust collected in Lower Stratosphere above Japan.</title>
        <authorList>
            <person name="Satoh K."/>
            <person name="Hagiwara K."/>
            <person name="Katsumata K."/>
            <person name="Kubo A."/>
            <person name="Yokobori S."/>
            <person name="Yamagishi A."/>
            <person name="Oono Y."/>
            <person name="Narumi I."/>
        </authorList>
    </citation>
    <scope>NUCLEOTIDE SEQUENCE</scope>
    <source>
        <strain evidence="1">ST0316</strain>
    </source>
</reference>
<dbReference type="Proteomes" id="UP001064971">
    <property type="component" value="Chromosome"/>
</dbReference>
<accession>A0ABN6RHN1</accession>
<organism evidence="1 2">
    <name type="scientific">Deinococcus aetherius</name>
    <dbReference type="NCBI Taxonomy" id="200252"/>
    <lineage>
        <taxon>Bacteria</taxon>
        <taxon>Thermotogati</taxon>
        <taxon>Deinococcota</taxon>
        <taxon>Deinococci</taxon>
        <taxon>Deinococcales</taxon>
        <taxon>Deinococcaceae</taxon>
        <taxon>Deinococcus</taxon>
    </lineage>
</organism>
<evidence type="ECO:0000313" key="2">
    <source>
        <dbReference type="Proteomes" id="UP001064971"/>
    </source>
</evidence>
<sequence>MGYLPQGITQGGVPVSGNMDVRAELHRDLQQLVQLWRVCGQAPAPARSVKFAQGANPGRLHEQPCQANDGGRFLARRCGTAAVQEGFGKLLGLFDIAKPCIGRKDIVGQPVGPANRIDDRGKETVCHLIEVSAHASAYTAPTVEDRMAMTAADLEAN</sequence>